<keyword evidence="3 11" id="KW-0813">Transport</keyword>
<dbReference type="GO" id="GO:0005743">
    <property type="term" value="C:mitochondrial inner membrane"/>
    <property type="evidence" value="ECO:0007669"/>
    <property type="project" value="UniProtKB-SubCell"/>
</dbReference>
<evidence type="ECO:0000256" key="11">
    <source>
        <dbReference type="RuleBase" id="RU368034"/>
    </source>
</evidence>
<proteinExistence type="inferred from homology"/>
<evidence type="ECO:0000256" key="8">
    <source>
        <dbReference type="ARBA" id="ARBA00022989"/>
    </source>
</evidence>
<evidence type="ECO:0000256" key="12">
    <source>
        <dbReference type="SAM" id="MobiDB-lite"/>
    </source>
</evidence>
<evidence type="ECO:0000256" key="6">
    <source>
        <dbReference type="ARBA" id="ARBA00022792"/>
    </source>
</evidence>
<evidence type="ECO:0000256" key="5">
    <source>
        <dbReference type="ARBA" id="ARBA00022692"/>
    </source>
</evidence>
<evidence type="ECO:0000256" key="4">
    <source>
        <dbReference type="ARBA" id="ARBA00022660"/>
    </source>
</evidence>
<dbReference type="PANTHER" id="PTHR12966:SF0">
    <property type="entry name" value="NADH DEHYDROGENASE [UBIQUINONE] 1 ALPHA SUBCOMPLEX SUBUNIT 13"/>
    <property type="match status" value="1"/>
</dbReference>
<dbReference type="AlphaFoldDB" id="A0A7S2TNJ5"/>
<evidence type="ECO:0000256" key="1">
    <source>
        <dbReference type="ARBA" id="ARBA00004298"/>
    </source>
</evidence>
<reference evidence="13" key="1">
    <citation type="submission" date="2021-01" db="EMBL/GenBank/DDBJ databases">
        <authorList>
            <person name="Corre E."/>
            <person name="Pelletier E."/>
            <person name="Niang G."/>
            <person name="Scheremetjew M."/>
            <person name="Finn R."/>
            <person name="Kale V."/>
            <person name="Holt S."/>
            <person name="Cochrane G."/>
            <person name="Meng A."/>
            <person name="Brown T."/>
            <person name="Cohen L."/>
        </authorList>
    </citation>
    <scope>NUCLEOTIDE SEQUENCE</scope>
    <source>
        <strain evidence="13">CCMP622</strain>
    </source>
</reference>
<name>A0A7S2TNJ5_9EUKA</name>
<evidence type="ECO:0000256" key="10">
    <source>
        <dbReference type="ARBA" id="ARBA00023136"/>
    </source>
</evidence>
<keyword evidence="10 11" id="KW-0472">Membrane</keyword>
<feature type="region of interest" description="Disordered" evidence="12">
    <location>
        <begin position="1"/>
        <end position="21"/>
    </location>
</feature>
<gene>
    <name evidence="13" type="ORF">LSP00402_LOCUS8621</name>
</gene>
<comment type="similarity">
    <text evidence="2 11">Belongs to the complex I NDUFA13 subunit family.</text>
</comment>
<evidence type="ECO:0000256" key="7">
    <source>
        <dbReference type="ARBA" id="ARBA00022982"/>
    </source>
</evidence>
<evidence type="ECO:0000256" key="3">
    <source>
        <dbReference type="ARBA" id="ARBA00022448"/>
    </source>
</evidence>
<evidence type="ECO:0000256" key="2">
    <source>
        <dbReference type="ARBA" id="ARBA00007312"/>
    </source>
</evidence>
<keyword evidence="7 11" id="KW-0249">Electron transport</keyword>
<sequence length="102" mass="11516">MSIPPKQDGPPPGGFKPISWKRNIPPSRFNGLSLFAIAGGLMGYGLYRLVKGNQKESEKRKQLAKERTEAMEKWQIEYNIKTFTVMRKALDEQMAQGGDGHH</sequence>
<dbReference type="PANTHER" id="PTHR12966">
    <property type="entry name" value="NADH DEHYDROGENASE UBIQUINONE 1 ALPHA SUBCOMPLEX SUBUNIT 13"/>
    <property type="match status" value="1"/>
</dbReference>
<keyword evidence="6 11" id="KW-0999">Mitochondrion inner membrane</keyword>
<feature type="transmembrane region" description="Helical" evidence="11">
    <location>
        <begin position="29"/>
        <end position="50"/>
    </location>
</feature>
<accession>A0A7S2TNJ5</accession>
<comment type="subcellular location">
    <subcellularLocation>
        <location evidence="1 11">Mitochondrion inner membrane</location>
        <topology evidence="1 11">Single-pass membrane protein</topology>
        <orientation evidence="1 11">Matrix side</orientation>
    </subcellularLocation>
</comment>
<organism evidence="13">
    <name type="scientific">Lotharella oceanica</name>
    <dbReference type="NCBI Taxonomy" id="641309"/>
    <lineage>
        <taxon>Eukaryota</taxon>
        <taxon>Sar</taxon>
        <taxon>Rhizaria</taxon>
        <taxon>Cercozoa</taxon>
        <taxon>Chlorarachniophyceae</taxon>
        <taxon>Lotharella</taxon>
    </lineage>
</organism>
<keyword evidence="4 11" id="KW-0679">Respiratory chain</keyword>
<dbReference type="GO" id="GO:0045271">
    <property type="term" value="C:respiratory chain complex I"/>
    <property type="evidence" value="ECO:0007669"/>
    <property type="project" value="UniProtKB-UniRule"/>
</dbReference>
<evidence type="ECO:0000313" key="13">
    <source>
        <dbReference type="EMBL" id="CAD9761344.1"/>
    </source>
</evidence>
<evidence type="ECO:0000256" key="9">
    <source>
        <dbReference type="ARBA" id="ARBA00023128"/>
    </source>
</evidence>
<dbReference type="Pfam" id="PF06212">
    <property type="entry name" value="GRIM-19"/>
    <property type="match status" value="1"/>
</dbReference>
<dbReference type="EMBL" id="HBHP01013788">
    <property type="protein sequence ID" value="CAD9761344.1"/>
    <property type="molecule type" value="Transcribed_RNA"/>
</dbReference>
<dbReference type="InterPro" id="IPR009346">
    <property type="entry name" value="GRIM-19"/>
</dbReference>
<keyword evidence="9 11" id="KW-0496">Mitochondrion</keyword>
<keyword evidence="8 11" id="KW-1133">Transmembrane helix</keyword>
<protein>
    <recommendedName>
        <fullName evidence="11">NADH dehydrogenase [ubiquinone] 1 alpha subcomplex subunit 13</fullName>
    </recommendedName>
</protein>
<comment type="function">
    <text evidence="11">Complex I functions in the transfer of electrons from NADH to the respiratory chain. Accessory subunit of the mitochondrial membrane respiratory chain NADH dehydrogenase (Complex I), that is believed not to be involved in catalysis.</text>
</comment>
<keyword evidence="5 11" id="KW-0812">Transmembrane</keyword>